<dbReference type="Gene3D" id="3.30.530.20">
    <property type="match status" value="1"/>
</dbReference>
<dbReference type="CDD" id="cd07814">
    <property type="entry name" value="SRPBCC_CalC_Aha1-like"/>
    <property type="match status" value="1"/>
</dbReference>
<accession>A0A919VPM8</accession>
<evidence type="ECO:0008006" key="3">
    <source>
        <dbReference type="Google" id="ProtNLM"/>
    </source>
</evidence>
<dbReference type="SUPFAM" id="SSF55961">
    <property type="entry name" value="Bet v1-like"/>
    <property type="match status" value="1"/>
</dbReference>
<comment type="caution">
    <text evidence="1">The sequence shown here is derived from an EMBL/GenBank/DDBJ whole genome shotgun (WGS) entry which is preliminary data.</text>
</comment>
<dbReference type="EMBL" id="BOQL01000036">
    <property type="protein sequence ID" value="GIM71307.1"/>
    <property type="molecule type" value="Genomic_DNA"/>
</dbReference>
<reference evidence="1" key="1">
    <citation type="submission" date="2021-03" db="EMBL/GenBank/DDBJ databases">
        <title>Whole genome shotgun sequence of Actinoplanes auranticolor NBRC 12245.</title>
        <authorList>
            <person name="Komaki H."/>
            <person name="Tamura T."/>
        </authorList>
    </citation>
    <scope>NUCLEOTIDE SEQUENCE</scope>
    <source>
        <strain evidence="1">NBRC 12245</strain>
    </source>
</reference>
<proteinExistence type="predicted"/>
<evidence type="ECO:0000313" key="2">
    <source>
        <dbReference type="Proteomes" id="UP000681340"/>
    </source>
</evidence>
<evidence type="ECO:0000313" key="1">
    <source>
        <dbReference type="EMBL" id="GIM71307.1"/>
    </source>
</evidence>
<dbReference type="InterPro" id="IPR023393">
    <property type="entry name" value="START-like_dom_sf"/>
</dbReference>
<name>A0A919VPM8_9ACTN</name>
<dbReference type="AlphaFoldDB" id="A0A919VPM8"/>
<organism evidence="1 2">
    <name type="scientific">Actinoplanes auranticolor</name>
    <dbReference type="NCBI Taxonomy" id="47988"/>
    <lineage>
        <taxon>Bacteria</taxon>
        <taxon>Bacillati</taxon>
        <taxon>Actinomycetota</taxon>
        <taxon>Actinomycetes</taxon>
        <taxon>Micromonosporales</taxon>
        <taxon>Micromonosporaceae</taxon>
        <taxon>Actinoplanes</taxon>
    </lineage>
</organism>
<dbReference type="Proteomes" id="UP000681340">
    <property type="component" value="Unassembled WGS sequence"/>
</dbReference>
<dbReference type="RefSeq" id="WP_212990524.1">
    <property type="nucleotide sequence ID" value="NZ_BAABEA010000052.1"/>
</dbReference>
<keyword evidence="2" id="KW-1185">Reference proteome</keyword>
<gene>
    <name evidence="1" type="ORF">Aau02nite_45350</name>
</gene>
<protein>
    <recommendedName>
        <fullName evidence="3">Activator of Hsp90 ATPase-like protein</fullName>
    </recommendedName>
</protein>
<sequence>MGKDFEARLDADVPATPEQVWDAVATGPGISSWFVGRTEIDGETVRTSFGAGAMPAGTVTVAQPPHRFAYRHETGEDGRFVAYEYLIEGRAGAATVLRTVTSGFLPGDDWAEEYEAMRYGTELFFHTLTECLRWFPGRLASPLTAFGPPVTDWPRTWQALHRALGLGTAPRAGDPVHTAMIPDGVVSFTNPHTLAVRGPDAIYRFLRGFHGSLVVAHALFSPADHRNWPAFLDSLDSHD</sequence>